<sequence length="66" mass="7943">MKCDCKKEWWDNLQWEDALQKKLYILIHPKHYKKAILLRGSVLSTQLELDVDYRVPSVAMVRQSWP</sequence>
<evidence type="ECO:0000313" key="1">
    <source>
        <dbReference type="EMBL" id="TVU41925.1"/>
    </source>
</evidence>
<proteinExistence type="predicted"/>
<accession>A0A5J9W201</accession>
<reference evidence="1 2" key="1">
    <citation type="journal article" date="2019" name="Sci. Rep.">
        <title>A high-quality genome of Eragrostis curvula grass provides insights into Poaceae evolution and supports new strategies to enhance forage quality.</title>
        <authorList>
            <person name="Carballo J."/>
            <person name="Santos B.A.C.M."/>
            <person name="Zappacosta D."/>
            <person name="Garbus I."/>
            <person name="Selva J.P."/>
            <person name="Gallo C.A."/>
            <person name="Diaz A."/>
            <person name="Albertini E."/>
            <person name="Caccamo M."/>
            <person name="Echenique V."/>
        </authorList>
    </citation>
    <scope>NUCLEOTIDE SEQUENCE [LARGE SCALE GENOMIC DNA]</scope>
    <source>
        <strain evidence="2">cv. Victoria</strain>
        <tissue evidence="1">Leaf</tissue>
    </source>
</reference>
<dbReference type="EMBL" id="RWGY01000007">
    <property type="protein sequence ID" value="TVU41925.1"/>
    <property type="molecule type" value="Genomic_DNA"/>
</dbReference>
<protein>
    <submittedName>
        <fullName evidence="1">Uncharacterized protein</fullName>
    </submittedName>
</protein>
<organism evidence="1 2">
    <name type="scientific">Eragrostis curvula</name>
    <name type="common">weeping love grass</name>
    <dbReference type="NCBI Taxonomy" id="38414"/>
    <lineage>
        <taxon>Eukaryota</taxon>
        <taxon>Viridiplantae</taxon>
        <taxon>Streptophyta</taxon>
        <taxon>Embryophyta</taxon>
        <taxon>Tracheophyta</taxon>
        <taxon>Spermatophyta</taxon>
        <taxon>Magnoliopsida</taxon>
        <taxon>Liliopsida</taxon>
        <taxon>Poales</taxon>
        <taxon>Poaceae</taxon>
        <taxon>PACMAD clade</taxon>
        <taxon>Chloridoideae</taxon>
        <taxon>Eragrostideae</taxon>
        <taxon>Eragrostidinae</taxon>
        <taxon>Eragrostis</taxon>
    </lineage>
</organism>
<dbReference type="Gramene" id="TVU41925">
    <property type="protein sequence ID" value="TVU41925"/>
    <property type="gene ID" value="EJB05_15484"/>
</dbReference>
<dbReference type="AlphaFoldDB" id="A0A5J9W201"/>
<keyword evidence="2" id="KW-1185">Reference proteome</keyword>
<comment type="caution">
    <text evidence="1">The sequence shown here is derived from an EMBL/GenBank/DDBJ whole genome shotgun (WGS) entry which is preliminary data.</text>
</comment>
<dbReference type="Proteomes" id="UP000324897">
    <property type="component" value="Chromosome 4"/>
</dbReference>
<feature type="non-terminal residue" evidence="1">
    <location>
        <position position="1"/>
    </location>
</feature>
<name>A0A5J9W201_9POAL</name>
<gene>
    <name evidence="1" type="ORF">EJB05_15484</name>
</gene>
<evidence type="ECO:0000313" key="2">
    <source>
        <dbReference type="Proteomes" id="UP000324897"/>
    </source>
</evidence>
<dbReference type="OrthoDB" id="678643at2759"/>